<dbReference type="InterPro" id="IPR001810">
    <property type="entry name" value="F-box_dom"/>
</dbReference>
<evidence type="ECO:0000259" key="1">
    <source>
        <dbReference type="PROSITE" id="PS50181"/>
    </source>
</evidence>
<proteinExistence type="predicted"/>
<dbReference type="CDD" id="cd09917">
    <property type="entry name" value="F-box_SF"/>
    <property type="match status" value="1"/>
</dbReference>
<evidence type="ECO:0000313" key="2">
    <source>
        <dbReference type="EMBL" id="RIA99430.1"/>
    </source>
</evidence>
<dbReference type="SMART" id="SM00256">
    <property type="entry name" value="FBOX"/>
    <property type="match status" value="1"/>
</dbReference>
<reference evidence="2 3" key="1">
    <citation type="submission" date="2018-06" db="EMBL/GenBank/DDBJ databases">
        <title>Comparative genomics reveals the genomic features of Rhizophagus irregularis, R. cerebriforme, R. diaphanum and Gigaspora rosea, and their symbiotic lifestyle signature.</title>
        <authorList>
            <person name="Morin E."/>
            <person name="San Clemente H."/>
            <person name="Chen E.C.H."/>
            <person name="De La Providencia I."/>
            <person name="Hainaut M."/>
            <person name="Kuo A."/>
            <person name="Kohler A."/>
            <person name="Murat C."/>
            <person name="Tang N."/>
            <person name="Roy S."/>
            <person name="Loubradou J."/>
            <person name="Henrissat B."/>
            <person name="Grigoriev I.V."/>
            <person name="Corradi N."/>
            <person name="Roux C."/>
            <person name="Martin F.M."/>
        </authorList>
    </citation>
    <scope>NUCLEOTIDE SEQUENCE [LARGE SCALE GENOMIC DNA]</scope>
    <source>
        <strain evidence="2 3">DAOM 227022</strain>
    </source>
</reference>
<sequence length="164" mass="19776">MSPITNLPPEIFAEICAFLPPSDLFNLSQVCRKFHGYLCAPNSSTTRQIWRESRLQFVPKEDIPRPEGMEETKYAELLMMERGCQICKQVMRCKIYWEFEVRCCKECFFKKTVTELDNYPRELFNIMPYVNYNNEKYYWIEQIDYAYFHSYGLSEEILPILVRW</sequence>
<dbReference type="OrthoDB" id="2322499at2759"/>
<feature type="domain" description="F-box" evidence="1">
    <location>
        <begin position="1"/>
        <end position="53"/>
    </location>
</feature>
<gene>
    <name evidence="2" type="ORF">C1645_857139</name>
</gene>
<organism evidence="2 3">
    <name type="scientific">Glomus cerebriforme</name>
    <dbReference type="NCBI Taxonomy" id="658196"/>
    <lineage>
        <taxon>Eukaryota</taxon>
        <taxon>Fungi</taxon>
        <taxon>Fungi incertae sedis</taxon>
        <taxon>Mucoromycota</taxon>
        <taxon>Glomeromycotina</taxon>
        <taxon>Glomeromycetes</taxon>
        <taxon>Glomerales</taxon>
        <taxon>Glomeraceae</taxon>
        <taxon>Glomus</taxon>
    </lineage>
</organism>
<dbReference type="AlphaFoldDB" id="A0A397TMG3"/>
<dbReference type="InterPro" id="IPR036047">
    <property type="entry name" value="F-box-like_dom_sf"/>
</dbReference>
<comment type="caution">
    <text evidence="2">The sequence shown here is derived from an EMBL/GenBank/DDBJ whole genome shotgun (WGS) entry which is preliminary data.</text>
</comment>
<protein>
    <recommendedName>
        <fullName evidence="1">F-box domain-containing protein</fullName>
    </recommendedName>
</protein>
<dbReference type="STRING" id="658196.A0A397TMG3"/>
<name>A0A397TMG3_9GLOM</name>
<dbReference type="PROSITE" id="PS50181">
    <property type="entry name" value="FBOX"/>
    <property type="match status" value="1"/>
</dbReference>
<keyword evidence="3" id="KW-1185">Reference proteome</keyword>
<dbReference type="Pfam" id="PF12937">
    <property type="entry name" value="F-box-like"/>
    <property type="match status" value="1"/>
</dbReference>
<accession>A0A397TMG3</accession>
<dbReference type="Gene3D" id="1.20.1280.50">
    <property type="match status" value="1"/>
</dbReference>
<dbReference type="SUPFAM" id="SSF81383">
    <property type="entry name" value="F-box domain"/>
    <property type="match status" value="1"/>
</dbReference>
<evidence type="ECO:0000313" key="3">
    <source>
        <dbReference type="Proteomes" id="UP000265703"/>
    </source>
</evidence>
<dbReference type="Proteomes" id="UP000265703">
    <property type="component" value="Unassembled WGS sequence"/>
</dbReference>
<dbReference type="EMBL" id="QKYT01000004">
    <property type="protein sequence ID" value="RIA99430.1"/>
    <property type="molecule type" value="Genomic_DNA"/>
</dbReference>